<reference evidence="7" key="1">
    <citation type="submission" date="2021-02" db="EMBL/GenBank/DDBJ databases">
        <authorList>
            <person name="Nowell W R."/>
        </authorList>
    </citation>
    <scope>NUCLEOTIDE SEQUENCE</scope>
</reference>
<dbReference type="GO" id="GO:0043195">
    <property type="term" value="C:terminal bouton"/>
    <property type="evidence" value="ECO:0007669"/>
    <property type="project" value="TreeGrafter"/>
</dbReference>
<name>A0A815L988_9BILA</name>
<dbReference type="Pfam" id="PF07690">
    <property type="entry name" value="MFS_1"/>
    <property type="match status" value="1"/>
</dbReference>
<evidence type="ECO:0000256" key="3">
    <source>
        <dbReference type="ARBA" id="ARBA00022692"/>
    </source>
</evidence>
<dbReference type="SUPFAM" id="SSF103473">
    <property type="entry name" value="MFS general substrate transporter"/>
    <property type="match status" value="1"/>
</dbReference>
<protein>
    <recommendedName>
        <fullName evidence="10">Major facilitator superfamily (MFS) profile domain-containing protein</fullName>
    </recommendedName>
</protein>
<feature type="transmembrane region" description="Helical" evidence="6">
    <location>
        <begin position="200"/>
        <end position="219"/>
    </location>
</feature>
<keyword evidence="3 6" id="KW-0812">Transmembrane</keyword>
<dbReference type="Proteomes" id="UP000681722">
    <property type="component" value="Unassembled WGS sequence"/>
</dbReference>
<keyword evidence="4 6" id="KW-1133">Transmembrane helix</keyword>
<feature type="transmembrane region" description="Helical" evidence="6">
    <location>
        <begin position="169"/>
        <end position="188"/>
    </location>
</feature>
<dbReference type="InterPro" id="IPR050930">
    <property type="entry name" value="MFS_Vesicular_Transporter"/>
</dbReference>
<evidence type="ECO:0000313" key="8">
    <source>
        <dbReference type="EMBL" id="CAF4296105.1"/>
    </source>
</evidence>
<evidence type="ECO:0000313" key="7">
    <source>
        <dbReference type="EMBL" id="CAF1403539.1"/>
    </source>
</evidence>
<dbReference type="GO" id="GO:0005335">
    <property type="term" value="F:serotonin:sodium:chloride symporter activity"/>
    <property type="evidence" value="ECO:0007669"/>
    <property type="project" value="TreeGrafter"/>
</dbReference>
<comment type="caution">
    <text evidence="7">The sequence shown here is derived from an EMBL/GenBank/DDBJ whole genome shotgun (WGS) entry which is preliminary data.</text>
</comment>
<dbReference type="GO" id="GO:0030672">
    <property type="term" value="C:synaptic vesicle membrane"/>
    <property type="evidence" value="ECO:0007669"/>
    <property type="project" value="TreeGrafter"/>
</dbReference>
<feature type="transmembrane region" description="Helical" evidence="6">
    <location>
        <begin position="240"/>
        <end position="259"/>
    </location>
</feature>
<dbReference type="EMBL" id="CAJOBC010083064">
    <property type="protein sequence ID" value="CAF4296105.1"/>
    <property type="molecule type" value="Genomic_DNA"/>
</dbReference>
<dbReference type="PANTHER" id="PTHR23506:SF23">
    <property type="entry name" value="GH10249P"/>
    <property type="match status" value="1"/>
</dbReference>
<feature type="transmembrane region" description="Helical" evidence="6">
    <location>
        <begin position="342"/>
        <end position="364"/>
    </location>
</feature>
<evidence type="ECO:0000256" key="6">
    <source>
        <dbReference type="SAM" id="Phobius"/>
    </source>
</evidence>
<dbReference type="InterPro" id="IPR011701">
    <property type="entry name" value="MFS"/>
</dbReference>
<dbReference type="InterPro" id="IPR036259">
    <property type="entry name" value="MFS_trans_sf"/>
</dbReference>
<sequence length="370" mass="39713">MLVPIIPEYLYHLEHKPTSPFKFFAKNCTSFNDKQYRHEYYEQYQQALRKYLFSINCSHLIDWIRNAQDIESAQKQEALVKENGRVGFLLASKPMAELLANGFVGPLTNSNSGVILSVSQIVLAFAFVRTYILMLLARSVQGIGSACTTVAGLGILAQKYPDNKERGKIMSIAVIGIGFGAVAGPPFGGFMDDFVGGASPFLVVAGLVLLDGLLQLTVLEPRITKQAVQRKSVIKLLRDPYIILAAGTTTCAYLTIGTLEGTLPIHMITTMNSSATQAGLAFLPLSLSYLISASVPFATNIYGLILPLTVGGLSAGMAQAVTLPTMAYLIDIRHSSAYGNVYAISGSASCLAFIVGPSVSGILVQAVGFR</sequence>
<feature type="transmembrane region" description="Helical" evidence="6">
    <location>
        <begin position="140"/>
        <end position="157"/>
    </location>
</feature>
<keyword evidence="5 6" id="KW-0472">Membrane</keyword>
<gene>
    <name evidence="7" type="ORF">GPM918_LOCUS33325</name>
    <name evidence="8" type="ORF">SRO942_LOCUS34008</name>
</gene>
<feature type="transmembrane region" description="Helical" evidence="6">
    <location>
        <begin position="279"/>
        <end position="298"/>
    </location>
</feature>
<evidence type="ECO:0000256" key="5">
    <source>
        <dbReference type="ARBA" id="ARBA00023136"/>
    </source>
</evidence>
<dbReference type="AlphaFoldDB" id="A0A815L988"/>
<keyword evidence="2" id="KW-0813">Transport</keyword>
<keyword evidence="9" id="KW-1185">Reference proteome</keyword>
<evidence type="ECO:0000256" key="1">
    <source>
        <dbReference type="ARBA" id="ARBA00004141"/>
    </source>
</evidence>
<accession>A0A815L988</accession>
<evidence type="ECO:0008006" key="10">
    <source>
        <dbReference type="Google" id="ProtNLM"/>
    </source>
</evidence>
<dbReference type="OrthoDB" id="5086884at2759"/>
<proteinExistence type="predicted"/>
<dbReference type="EMBL" id="CAJNOQ010017643">
    <property type="protein sequence ID" value="CAF1403539.1"/>
    <property type="molecule type" value="Genomic_DNA"/>
</dbReference>
<organism evidence="7 9">
    <name type="scientific">Didymodactylos carnosus</name>
    <dbReference type="NCBI Taxonomy" id="1234261"/>
    <lineage>
        <taxon>Eukaryota</taxon>
        <taxon>Metazoa</taxon>
        <taxon>Spiralia</taxon>
        <taxon>Gnathifera</taxon>
        <taxon>Rotifera</taxon>
        <taxon>Eurotatoria</taxon>
        <taxon>Bdelloidea</taxon>
        <taxon>Philodinida</taxon>
        <taxon>Philodinidae</taxon>
        <taxon>Didymodactylos</taxon>
    </lineage>
</organism>
<dbReference type="Gene3D" id="1.20.1250.20">
    <property type="entry name" value="MFS general substrate transporter like domains"/>
    <property type="match status" value="1"/>
</dbReference>
<evidence type="ECO:0000256" key="4">
    <source>
        <dbReference type="ARBA" id="ARBA00022989"/>
    </source>
</evidence>
<dbReference type="GO" id="GO:0015842">
    <property type="term" value="P:aminergic neurotransmitter loading into synaptic vesicle"/>
    <property type="evidence" value="ECO:0007669"/>
    <property type="project" value="TreeGrafter"/>
</dbReference>
<dbReference type="Proteomes" id="UP000663829">
    <property type="component" value="Unassembled WGS sequence"/>
</dbReference>
<comment type="subcellular location">
    <subcellularLocation>
        <location evidence="1">Membrane</location>
        <topology evidence="1">Multi-pass membrane protein</topology>
    </subcellularLocation>
</comment>
<evidence type="ECO:0000313" key="9">
    <source>
        <dbReference type="Proteomes" id="UP000663829"/>
    </source>
</evidence>
<evidence type="ECO:0000256" key="2">
    <source>
        <dbReference type="ARBA" id="ARBA00022448"/>
    </source>
</evidence>
<feature type="transmembrane region" description="Helical" evidence="6">
    <location>
        <begin position="305"/>
        <end position="330"/>
    </location>
</feature>
<dbReference type="PANTHER" id="PTHR23506">
    <property type="entry name" value="GH10249P"/>
    <property type="match status" value="1"/>
</dbReference>